<evidence type="ECO:0000313" key="5">
    <source>
        <dbReference type="Proteomes" id="UP000198688"/>
    </source>
</evidence>
<proteinExistence type="inferred from homology"/>
<keyword evidence="3" id="KW-1133">Transmembrane helix</keyword>
<protein>
    <submittedName>
        <fullName evidence="4">Uncharacterized conserved protein YlxW, UPF0749 family</fullName>
    </submittedName>
</protein>
<feature type="region of interest" description="Disordered" evidence="2">
    <location>
        <begin position="1"/>
        <end position="111"/>
    </location>
</feature>
<keyword evidence="5" id="KW-1185">Reference proteome</keyword>
<dbReference type="InterPro" id="IPR010273">
    <property type="entry name" value="DUF881"/>
</dbReference>
<dbReference type="AlphaFoldDB" id="A0A1H1QP87"/>
<dbReference type="GO" id="GO:0005886">
    <property type="term" value="C:plasma membrane"/>
    <property type="evidence" value="ECO:0007669"/>
    <property type="project" value="TreeGrafter"/>
</dbReference>
<dbReference type="EMBL" id="LT629758">
    <property type="protein sequence ID" value="SDS25292.1"/>
    <property type="molecule type" value="Genomic_DNA"/>
</dbReference>
<feature type="compositionally biased region" description="Basic and acidic residues" evidence="2">
    <location>
        <begin position="28"/>
        <end position="60"/>
    </location>
</feature>
<keyword evidence="3" id="KW-0472">Membrane</keyword>
<dbReference type="Proteomes" id="UP000198688">
    <property type="component" value="Chromosome I"/>
</dbReference>
<keyword evidence="3" id="KW-0812">Transmembrane</keyword>
<dbReference type="RefSeq" id="WP_231954010.1">
    <property type="nucleotide sequence ID" value="NZ_LT629758.1"/>
</dbReference>
<dbReference type="STRING" id="113562.SAMN04489716_0361"/>
<feature type="transmembrane region" description="Helical" evidence="3">
    <location>
        <begin position="117"/>
        <end position="136"/>
    </location>
</feature>
<evidence type="ECO:0000256" key="2">
    <source>
        <dbReference type="SAM" id="MobiDB-lite"/>
    </source>
</evidence>
<sequence>MTDDTGRRADDDEEPTAALRGVTGGHRTVPEREFTGEHRTVPEREFTGEHRTVPEREFTGEHPVVAEDGEPTVPVLPDDLEPPKAEETNSTSPDPSISGDPDTSDLARPARRRPAPAGTLIWVLLALLGFTLVVQLRSNDADDGLSAARQEDLVRILSDLEAQDSRLLAEIQALEQSKQQLTSGVAGREAARAEAEQRSRELGLLAGTVPGRGPGLDIALREVRASDVLNAVQELRGAGGEVMQLNGANGAAVRVVASSFFVDASGGGIIADGERLTGPFHLLVIGPPETMSTALQIPGGVVASVKTDGGSVTMDSRSTVEVTVVRKAAALRYARPVS</sequence>
<organism evidence="4 5">
    <name type="scientific">Actinoplanes derwentensis</name>
    <dbReference type="NCBI Taxonomy" id="113562"/>
    <lineage>
        <taxon>Bacteria</taxon>
        <taxon>Bacillati</taxon>
        <taxon>Actinomycetota</taxon>
        <taxon>Actinomycetes</taxon>
        <taxon>Micromonosporales</taxon>
        <taxon>Micromonosporaceae</taxon>
        <taxon>Actinoplanes</taxon>
    </lineage>
</organism>
<evidence type="ECO:0000313" key="4">
    <source>
        <dbReference type="EMBL" id="SDS25292.1"/>
    </source>
</evidence>
<reference evidence="4 5" key="1">
    <citation type="submission" date="2016-10" db="EMBL/GenBank/DDBJ databases">
        <authorList>
            <person name="de Groot N.N."/>
        </authorList>
    </citation>
    <scope>NUCLEOTIDE SEQUENCE [LARGE SCALE GENOMIC DNA]</scope>
    <source>
        <strain evidence="4 5">DSM 43941</strain>
    </source>
</reference>
<dbReference type="Pfam" id="PF05949">
    <property type="entry name" value="DUF881"/>
    <property type="match status" value="1"/>
</dbReference>
<name>A0A1H1QP87_9ACTN</name>
<evidence type="ECO:0000256" key="1">
    <source>
        <dbReference type="ARBA" id="ARBA00009108"/>
    </source>
</evidence>
<dbReference type="Gene3D" id="3.30.70.1880">
    <property type="entry name" value="Protein of unknown function DUF881"/>
    <property type="match status" value="1"/>
</dbReference>
<dbReference type="PANTHER" id="PTHR37313">
    <property type="entry name" value="UPF0749 PROTEIN RV1825"/>
    <property type="match status" value="1"/>
</dbReference>
<feature type="compositionally biased region" description="Basic and acidic residues" evidence="2">
    <location>
        <begin position="1"/>
        <end position="10"/>
    </location>
</feature>
<evidence type="ECO:0000256" key="3">
    <source>
        <dbReference type="SAM" id="Phobius"/>
    </source>
</evidence>
<accession>A0A1H1QP87</accession>
<dbReference type="PANTHER" id="PTHR37313:SF2">
    <property type="entry name" value="UPF0749 PROTEIN YLXX"/>
    <property type="match status" value="1"/>
</dbReference>
<gene>
    <name evidence="4" type="ORF">SAMN04489716_0361</name>
</gene>
<comment type="similarity">
    <text evidence="1">Belongs to the UPF0749 family.</text>
</comment>